<dbReference type="EMBL" id="LK996017">
    <property type="protein sequence ID" value="CDX03962.1"/>
    <property type="molecule type" value="Genomic_DNA"/>
</dbReference>
<dbReference type="Gene3D" id="3.50.50.60">
    <property type="entry name" value="FAD/NAD(P)-binding domain"/>
    <property type="match status" value="1"/>
</dbReference>
<dbReference type="Pfam" id="PF26311">
    <property type="entry name" value="ETF-QO_FixC_C"/>
    <property type="match status" value="1"/>
</dbReference>
<dbReference type="AlphaFoldDB" id="A0A098B6H8"/>
<keyword evidence="4" id="KW-0274">FAD</keyword>
<evidence type="ECO:0000259" key="6">
    <source>
        <dbReference type="Pfam" id="PF26311"/>
    </source>
</evidence>
<organism evidence="7">
    <name type="scientific">Desulfitobacterium hafniense</name>
    <name type="common">Desulfitobacterium frappieri</name>
    <dbReference type="NCBI Taxonomy" id="49338"/>
    <lineage>
        <taxon>Bacteria</taxon>
        <taxon>Bacillati</taxon>
        <taxon>Bacillota</taxon>
        <taxon>Clostridia</taxon>
        <taxon>Eubacteriales</taxon>
        <taxon>Desulfitobacteriaceae</taxon>
        <taxon>Desulfitobacterium</taxon>
    </lineage>
</organism>
<comment type="similarity">
    <text evidence="2">Belongs to the ETF-QO/FixC family.</text>
</comment>
<dbReference type="GO" id="GO:0016491">
    <property type="term" value="F:oxidoreductase activity"/>
    <property type="evidence" value="ECO:0007669"/>
    <property type="project" value="UniProtKB-KW"/>
</dbReference>
<dbReference type="SUPFAM" id="SSF54373">
    <property type="entry name" value="FAD-linked reductases, C-terminal domain"/>
    <property type="match status" value="1"/>
</dbReference>
<evidence type="ECO:0000256" key="5">
    <source>
        <dbReference type="ARBA" id="ARBA00023002"/>
    </source>
</evidence>
<name>A0A098B6H8_DESHA</name>
<dbReference type="SUPFAM" id="SSF51905">
    <property type="entry name" value="FAD/NAD(P)-binding domain"/>
    <property type="match status" value="1"/>
</dbReference>
<dbReference type="Pfam" id="PF12831">
    <property type="entry name" value="FAD_oxidored"/>
    <property type="match status" value="1"/>
</dbReference>
<feature type="domain" description="FixC-like C-terminal" evidence="6">
    <location>
        <begin position="369"/>
        <end position="429"/>
    </location>
</feature>
<dbReference type="PANTHER" id="PTHR43624">
    <property type="entry name" value="ELECTRON TRANSFER FLAVOPROTEIN-QUINONE OXIDOREDUCTASE YDIS-RELATED"/>
    <property type="match status" value="1"/>
</dbReference>
<evidence type="ECO:0000256" key="3">
    <source>
        <dbReference type="ARBA" id="ARBA00022630"/>
    </source>
</evidence>
<reference evidence="7" key="1">
    <citation type="submission" date="2014-07" db="EMBL/GenBank/DDBJ databases">
        <authorList>
            <person name="Hornung V.Bastian."/>
        </authorList>
    </citation>
    <scope>NUCLEOTIDE SEQUENCE</scope>
    <source>
        <strain evidence="7">PCE-S</strain>
    </source>
</reference>
<dbReference type="InterPro" id="IPR059103">
    <property type="entry name" value="FixC-like_C"/>
</dbReference>
<gene>
    <name evidence="7" type="ORF">DPCES_4076</name>
</gene>
<dbReference type="RefSeq" id="WP_018213831.1">
    <property type="nucleotide sequence ID" value="NZ_LK996017.1"/>
</dbReference>
<dbReference type="InterPro" id="IPR036188">
    <property type="entry name" value="FAD/NAD-bd_sf"/>
</dbReference>
<comment type="cofactor">
    <cofactor evidence="1">
        <name>FAD</name>
        <dbReference type="ChEBI" id="CHEBI:57692"/>
    </cofactor>
</comment>
<dbReference type="InterPro" id="IPR039651">
    <property type="entry name" value="FixC-like"/>
</dbReference>
<dbReference type="PANTHER" id="PTHR43624:SF2">
    <property type="entry name" value="ELECTRON TRANSFER FLAVOPROTEIN-QUINONE OXIDOREDUCTASE YDIS-RELATED"/>
    <property type="match status" value="1"/>
</dbReference>
<evidence type="ECO:0000256" key="1">
    <source>
        <dbReference type="ARBA" id="ARBA00001974"/>
    </source>
</evidence>
<accession>A0A098B6H8</accession>
<evidence type="ECO:0000256" key="4">
    <source>
        <dbReference type="ARBA" id="ARBA00022827"/>
    </source>
</evidence>
<dbReference type="PATRIC" id="fig|49338.4.peg.4385"/>
<dbReference type="PRINTS" id="PR00469">
    <property type="entry name" value="PNDRDTASEII"/>
</dbReference>
<evidence type="ECO:0000256" key="2">
    <source>
        <dbReference type="ARBA" id="ARBA00006796"/>
    </source>
</evidence>
<keyword evidence="3" id="KW-0285">Flavoprotein</keyword>
<keyword evidence="5" id="KW-0560">Oxidoreductase</keyword>
<proteinExistence type="inferred from homology"/>
<protein>
    <submittedName>
        <fullName evidence="7">Protein FixC</fullName>
    </submittedName>
</protein>
<evidence type="ECO:0000313" key="7">
    <source>
        <dbReference type="EMBL" id="CDX03962.1"/>
    </source>
</evidence>
<sequence length="430" mass="45980">MVSKFDVIVVGAGPAGSSAAIMAAKAGLKVLVIERGEYVGAKNMTGGMLLAQVLNEVIPEFWEEAPLQRPIVSQRIMMASGARSMMVDISNQKFKEPPFNGFSVLRHEFDAWLADKAREAGAIVVTGTVVDDVIREGDRIVGVKTRREDGDVYGDVVILADGVNSLLARKVGLKKPDKAHDIGLGVKELLALPAKTINERFGLTGNSGAAFMAIGDFARGIPGGGFIYTNKESLSIGMVLQPQALIDQKVTADEVLERFKSRPEVARLIEGGKLIEYSGHLIPEGGYKSMSGLVADGIMVAGDAAGFVVNTGITLQGMNLAIASGKCAGEAAVKAWQKRDFSAAALSEYEKLLSEGVALNAMKTHSRAPELMSSSRMFSEYPDMINDLLEQVLTVGSGPQELLMNIARREIKKIGWMNVIHDGMTGVKSL</sequence>